<evidence type="ECO:0000313" key="3">
    <source>
        <dbReference type="Proteomes" id="UP000196320"/>
    </source>
</evidence>
<organism evidence="2 3">
    <name type="scientific">Microbacterium esteraromaticum</name>
    <dbReference type="NCBI Taxonomy" id="57043"/>
    <lineage>
        <taxon>Bacteria</taxon>
        <taxon>Bacillati</taxon>
        <taxon>Actinomycetota</taxon>
        <taxon>Actinomycetes</taxon>
        <taxon>Micrococcales</taxon>
        <taxon>Microbacteriaceae</taxon>
        <taxon>Microbacterium</taxon>
    </lineage>
</organism>
<evidence type="ECO:0000256" key="1">
    <source>
        <dbReference type="SAM" id="Phobius"/>
    </source>
</evidence>
<accession>A0A1R4KH72</accession>
<sequence length="250" mass="26901">MGTGILLLVIGFIAIIAPEIVLLPLSQMLALDARTTVQLSGFVLTICAVFRAVLWVFRRRDAGTAFSRSGAVALGAMGAGVAAVADRGDLETRPIRARHEAAHAVVALAFGMTVHRVDILVRNNSGGQVHWSAPDSRHCEPVDGMWARIVIGLAGMVVEHVDGVHDTGPDDDIRNAMLYAMKIICVGSRPQTYPMGELTVEGILTAASKEAERILDRNAEIVERIQARLLEPDSRGLRGPDLVEFDVIPV</sequence>
<dbReference type="GO" id="GO:0004176">
    <property type="term" value="F:ATP-dependent peptidase activity"/>
    <property type="evidence" value="ECO:0007669"/>
    <property type="project" value="InterPro"/>
</dbReference>
<dbReference type="SUPFAM" id="SSF140990">
    <property type="entry name" value="FtsH protease domain-like"/>
    <property type="match status" value="1"/>
</dbReference>
<name>A0A1R4KH72_9MICO</name>
<dbReference type="GO" id="GO:0006508">
    <property type="term" value="P:proteolysis"/>
    <property type="evidence" value="ECO:0007669"/>
    <property type="project" value="InterPro"/>
</dbReference>
<dbReference type="GO" id="GO:0005524">
    <property type="term" value="F:ATP binding"/>
    <property type="evidence" value="ECO:0007669"/>
    <property type="project" value="InterPro"/>
</dbReference>
<keyword evidence="3" id="KW-1185">Reference proteome</keyword>
<proteinExistence type="predicted"/>
<reference evidence="2 3" key="1">
    <citation type="submission" date="2017-02" db="EMBL/GenBank/DDBJ databases">
        <authorList>
            <person name="Peterson S.W."/>
        </authorList>
    </citation>
    <scope>NUCLEOTIDE SEQUENCE [LARGE SCALE GENOMIC DNA]</scope>
    <source>
        <strain evidence="2 3">B Mb 05.01</strain>
    </source>
</reference>
<keyword evidence="1" id="KW-0812">Transmembrane</keyword>
<evidence type="ECO:0008006" key="4">
    <source>
        <dbReference type="Google" id="ProtNLM"/>
    </source>
</evidence>
<dbReference type="EMBL" id="FUKO01000033">
    <property type="protein sequence ID" value="SJN43602.1"/>
    <property type="molecule type" value="Genomic_DNA"/>
</dbReference>
<feature type="transmembrane region" description="Helical" evidence="1">
    <location>
        <begin position="5"/>
        <end position="25"/>
    </location>
</feature>
<feature type="transmembrane region" description="Helical" evidence="1">
    <location>
        <begin position="37"/>
        <end position="57"/>
    </location>
</feature>
<dbReference type="Proteomes" id="UP000196320">
    <property type="component" value="Unassembled WGS sequence"/>
</dbReference>
<dbReference type="Gene3D" id="1.20.58.760">
    <property type="entry name" value="Peptidase M41"/>
    <property type="match status" value="1"/>
</dbReference>
<gene>
    <name evidence="2" type="ORF">FM104_12765</name>
</gene>
<dbReference type="InterPro" id="IPR037219">
    <property type="entry name" value="Peptidase_M41-like"/>
</dbReference>
<keyword evidence="1" id="KW-0472">Membrane</keyword>
<dbReference type="AlphaFoldDB" id="A0A1R4KH72"/>
<dbReference type="RefSeq" id="WP_087132621.1">
    <property type="nucleotide sequence ID" value="NZ_FUKO01000033.1"/>
</dbReference>
<evidence type="ECO:0000313" key="2">
    <source>
        <dbReference type="EMBL" id="SJN43602.1"/>
    </source>
</evidence>
<dbReference type="GO" id="GO:0004222">
    <property type="term" value="F:metalloendopeptidase activity"/>
    <property type="evidence" value="ECO:0007669"/>
    <property type="project" value="InterPro"/>
</dbReference>
<protein>
    <recommendedName>
        <fullName evidence="4">Peptidase M41 domain-containing protein</fullName>
    </recommendedName>
</protein>
<dbReference type="OrthoDB" id="10007403at2"/>
<keyword evidence="1" id="KW-1133">Transmembrane helix</keyword>